<dbReference type="InterPro" id="IPR036188">
    <property type="entry name" value="FAD/NAD-bd_sf"/>
</dbReference>
<dbReference type="OrthoDB" id="9781621at2"/>
<evidence type="ECO:0000259" key="9">
    <source>
        <dbReference type="Pfam" id="PF07992"/>
    </source>
</evidence>
<evidence type="ECO:0000256" key="4">
    <source>
        <dbReference type="ARBA" id="ARBA00022827"/>
    </source>
</evidence>
<feature type="domain" description="FAD/NAD(P)-binding" evidence="9">
    <location>
        <begin position="9"/>
        <end position="334"/>
    </location>
</feature>
<reference evidence="10 11" key="1">
    <citation type="submission" date="2018-11" db="EMBL/GenBank/DDBJ databases">
        <title>Trebonia kvetii gen.nov., sp.nov., a novel acidophilic actinobacterium, and proposal of the new actinobacterial family Treboniaceae fam. nov.</title>
        <authorList>
            <person name="Rapoport D."/>
            <person name="Sagova-Mareckova M."/>
            <person name="Sedlacek I."/>
            <person name="Provaznik J."/>
            <person name="Kralova S."/>
            <person name="Pavlinic D."/>
            <person name="Benes V."/>
            <person name="Kopecky J."/>
        </authorList>
    </citation>
    <scope>NUCLEOTIDE SEQUENCE [LARGE SCALE GENOMIC DNA]</scope>
    <source>
        <strain evidence="10 11">15Tr583</strain>
    </source>
</reference>
<feature type="region of interest" description="Disordered" evidence="8">
    <location>
        <begin position="436"/>
        <end position="470"/>
    </location>
</feature>
<dbReference type="EMBL" id="RPFW01000009">
    <property type="protein sequence ID" value="TVZ00408.1"/>
    <property type="molecule type" value="Genomic_DNA"/>
</dbReference>
<comment type="catalytic activity">
    <reaction evidence="7">
        <text>a quinone + NADH + H(+) = a quinol + NAD(+)</text>
        <dbReference type="Rhea" id="RHEA:46160"/>
        <dbReference type="ChEBI" id="CHEBI:15378"/>
        <dbReference type="ChEBI" id="CHEBI:24646"/>
        <dbReference type="ChEBI" id="CHEBI:57540"/>
        <dbReference type="ChEBI" id="CHEBI:57945"/>
        <dbReference type="ChEBI" id="CHEBI:132124"/>
        <dbReference type="EC" id="1.6.5.9"/>
    </reaction>
</comment>
<evidence type="ECO:0000256" key="7">
    <source>
        <dbReference type="ARBA" id="ARBA00047599"/>
    </source>
</evidence>
<gene>
    <name evidence="10" type="ORF">EAS64_37905</name>
</gene>
<evidence type="ECO:0000313" key="11">
    <source>
        <dbReference type="Proteomes" id="UP000460272"/>
    </source>
</evidence>
<comment type="similarity">
    <text evidence="1">Belongs to the NADH dehydrogenase family.</text>
</comment>
<sequence length="470" mass="50801">MAEASGSRRVVIVGGGFAGLFAARALSRAPVQVTLLDRAEHHLFQPMLYQYATGIVSEGKIATPLRELLKKRGNVEFMVAEVTGIDADSRKVLARRPLGEPIELGYDYLILAAGVRQSYFGHDEYAAVAPGMKTIEDARKIRRRVFGSFEMAESADDPAERAKWLTFALVGAGPTGVELAGQIREVATKTLRREYRHIRPEDAKVMLFDGGSAPLAAFGPKLSALAARQLRKLGVEMHMGSLVTHVDADGLDVKDHEGNVTRYVAGNILWTAGVAAPPLAKAVAEATGAAQDRAGRLVCGPDLSLPGHPDILVAGDMMSLDKLPGVAEVAMQTGLYAGHRITHEAQGQTYDKPFRYHDLGSAAYISRGHAVVSAFKMNFGGFPGWVVWLFIHIGFLTGFRNRLGALVSWWFAFTRDLRRERAFTIDDAPTAAGIYSRQADTAALPRDVPRQAAAPEPRPAAEPATRPPSG</sequence>
<evidence type="ECO:0000256" key="2">
    <source>
        <dbReference type="ARBA" id="ARBA00012637"/>
    </source>
</evidence>
<feature type="compositionally biased region" description="Pro residues" evidence="8">
    <location>
        <begin position="456"/>
        <end position="470"/>
    </location>
</feature>
<evidence type="ECO:0000256" key="3">
    <source>
        <dbReference type="ARBA" id="ARBA00022630"/>
    </source>
</evidence>
<keyword evidence="3" id="KW-0285">Flavoprotein</keyword>
<dbReference type="RefSeq" id="WP_145861196.1">
    <property type="nucleotide sequence ID" value="NZ_RPFW01000009.1"/>
</dbReference>
<dbReference type="SUPFAM" id="SSF51905">
    <property type="entry name" value="FAD/NAD(P)-binding domain"/>
    <property type="match status" value="1"/>
</dbReference>
<organism evidence="10 11">
    <name type="scientific">Trebonia kvetii</name>
    <dbReference type="NCBI Taxonomy" id="2480626"/>
    <lineage>
        <taxon>Bacteria</taxon>
        <taxon>Bacillati</taxon>
        <taxon>Actinomycetota</taxon>
        <taxon>Actinomycetes</taxon>
        <taxon>Streptosporangiales</taxon>
        <taxon>Treboniaceae</taxon>
        <taxon>Trebonia</taxon>
    </lineage>
</organism>
<keyword evidence="5" id="KW-0560">Oxidoreductase</keyword>
<dbReference type="Pfam" id="PF07992">
    <property type="entry name" value="Pyr_redox_2"/>
    <property type="match status" value="1"/>
</dbReference>
<dbReference type="PRINTS" id="PR00368">
    <property type="entry name" value="FADPNR"/>
</dbReference>
<keyword evidence="4" id="KW-0274">FAD</keyword>
<evidence type="ECO:0000256" key="6">
    <source>
        <dbReference type="ARBA" id="ARBA00023027"/>
    </source>
</evidence>
<dbReference type="AlphaFoldDB" id="A0A6P2BND6"/>
<dbReference type="PRINTS" id="PR00411">
    <property type="entry name" value="PNDRDTASEI"/>
</dbReference>
<evidence type="ECO:0000256" key="1">
    <source>
        <dbReference type="ARBA" id="ARBA00005272"/>
    </source>
</evidence>
<name>A0A6P2BND6_9ACTN</name>
<dbReference type="InterPro" id="IPR023753">
    <property type="entry name" value="FAD/NAD-binding_dom"/>
</dbReference>
<dbReference type="GO" id="GO:0050136">
    <property type="term" value="F:NADH dehydrogenase (quinone) (non-electrogenic) activity"/>
    <property type="evidence" value="ECO:0007669"/>
    <property type="project" value="UniProtKB-EC"/>
</dbReference>
<dbReference type="InterPro" id="IPR045024">
    <property type="entry name" value="NDH-2"/>
</dbReference>
<evidence type="ECO:0000256" key="8">
    <source>
        <dbReference type="SAM" id="MobiDB-lite"/>
    </source>
</evidence>
<dbReference type="PANTHER" id="PTHR43706">
    <property type="entry name" value="NADH DEHYDROGENASE"/>
    <property type="match status" value="1"/>
</dbReference>
<comment type="caution">
    <text evidence="10">The sequence shown here is derived from an EMBL/GenBank/DDBJ whole genome shotgun (WGS) entry which is preliminary data.</text>
</comment>
<proteinExistence type="inferred from homology"/>
<dbReference type="Gene3D" id="3.50.50.100">
    <property type="match status" value="1"/>
</dbReference>
<protein>
    <recommendedName>
        <fullName evidence="2">NADH:ubiquinone reductase (non-electrogenic)</fullName>
        <ecNumber evidence="2">1.6.5.9</ecNumber>
    </recommendedName>
</protein>
<evidence type="ECO:0000313" key="10">
    <source>
        <dbReference type="EMBL" id="TVZ00408.1"/>
    </source>
</evidence>
<keyword evidence="11" id="KW-1185">Reference proteome</keyword>
<keyword evidence="6" id="KW-0520">NAD</keyword>
<accession>A0A6P2BND6</accession>
<dbReference type="PANTHER" id="PTHR43706:SF47">
    <property type="entry name" value="EXTERNAL NADH-UBIQUINONE OXIDOREDUCTASE 1, MITOCHONDRIAL-RELATED"/>
    <property type="match status" value="1"/>
</dbReference>
<dbReference type="Proteomes" id="UP000460272">
    <property type="component" value="Unassembled WGS sequence"/>
</dbReference>
<dbReference type="EC" id="1.6.5.9" evidence="2"/>
<evidence type="ECO:0000256" key="5">
    <source>
        <dbReference type="ARBA" id="ARBA00023002"/>
    </source>
</evidence>